<dbReference type="AlphaFoldDB" id="A0A7X4HH37"/>
<gene>
    <name evidence="2" type="ORF">GTP77_26680</name>
</gene>
<organism evidence="2 3">
    <name type="scientific">Pseudoduganella aquatica</name>
    <dbReference type="NCBI Taxonomy" id="2660641"/>
    <lineage>
        <taxon>Bacteria</taxon>
        <taxon>Pseudomonadati</taxon>
        <taxon>Pseudomonadota</taxon>
        <taxon>Betaproteobacteria</taxon>
        <taxon>Burkholderiales</taxon>
        <taxon>Oxalobacteraceae</taxon>
        <taxon>Telluria group</taxon>
        <taxon>Pseudoduganella</taxon>
    </lineage>
</organism>
<evidence type="ECO:0000256" key="1">
    <source>
        <dbReference type="SAM" id="SignalP"/>
    </source>
</evidence>
<evidence type="ECO:0000313" key="2">
    <source>
        <dbReference type="EMBL" id="MYN10909.1"/>
    </source>
</evidence>
<feature type="signal peptide" evidence="1">
    <location>
        <begin position="1"/>
        <end position="27"/>
    </location>
</feature>
<sequence length="275" mass="29731">MRVLLPCAVPATLLATALLALAPQASAGPVAGAGAEAPPLVMCYEDVAQRPWTTPDNNGLTFELLRRVEKQLGERFVYAAKPWRRCLEELRTGTVDAVIAAADSKLRRSFAAYPLLPDGRADPARALFTDTVNVFLRVGGSGSWDGQTLAAPKQEVAVQSGYLVASVLRERGFVTRELVKSADDGLRLLASGMFDVAVLQGMEAGRLARSDARFRDRVVQAAPPYRVVEFHLIFNLAAYRSAPQRAEAIWRAIAAARKSAEYRQLASEAGVAEPP</sequence>
<evidence type="ECO:0000313" key="3">
    <source>
        <dbReference type="Proteomes" id="UP000450676"/>
    </source>
</evidence>
<protein>
    <submittedName>
        <fullName evidence="2">Transporter substrate-binding domain-containing protein</fullName>
    </submittedName>
</protein>
<accession>A0A7X4HH37</accession>
<dbReference type="Proteomes" id="UP000450676">
    <property type="component" value="Unassembled WGS sequence"/>
</dbReference>
<dbReference type="EMBL" id="WWCU01000048">
    <property type="protein sequence ID" value="MYN10909.1"/>
    <property type="molecule type" value="Genomic_DNA"/>
</dbReference>
<dbReference type="SUPFAM" id="SSF53850">
    <property type="entry name" value="Periplasmic binding protein-like II"/>
    <property type="match status" value="1"/>
</dbReference>
<feature type="chain" id="PRO_5030702477" evidence="1">
    <location>
        <begin position="28"/>
        <end position="275"/>
    </location>
</feature>
<name>A0A7X4HH37_9BURK</name>
<proteinExistence type="predicted"/>
<reference evidence="2 3" key="1">
    <citation type="submission" date="2019-12" db="EMBL/GenBank/DDBJ databases">
        <title>Novel species isolated from a subtropical stream in China.</title>
        <authorList>
            <person name="Lu H."/>
        </authorList>
    </citation>
    <scope>NUCLEOTIDE SEQUENCE [LARGE SCALE GENOMIC DNA]</scope>
    <source>
        <strain evidence="2 3">FT127W</strain>
    </source>
</reference>
<comment type="caution">
    <text evidence="2">The sequence shown here is derived from an EMBL/GenBank/DDBJ whole genome shotgun (WGS) entry which is preliminary data.</text>
</comment>
<dbReference type="Gene3D" id="3.40.190.10">
    <property type="entry name" value="Periplasmic binding protein-like II"/>
    <property type="match status" value="2"/>
</dbReference>
<dbReference type="RefSeq" id="WP_161075190.1">
    <property type="nucleotide sequence ID" value="NZ_CP086370.1"/>
</dbReference>
<keyword evidence="1" id="KW-0732">Signal</keyword>
<keyword evidence="3" id="KW-1185">Reference proteome</keyword>